<evidence type="ECO:0000313" key="2">
    <source>
        <dbReference type="EMBL" id="MFD1180546.1"/>
    </source>
</evidence>
<evidence type="ECO:0000313" key="3">
    <source>
        <dbReference type="Proteomes" id="UP001597211"/>
    </source>
</evidence>
<dbReference type="RefSeq" id="WP_240267767.1">
    <property type="nucleotide sequence ID" value="NZ_JAKSXN010000004.1"/>
</dbReference>
<dbReference type="Proteomes" id="UP001597211">
    <property type="component" value="Unassembled WGS sequence"/>
</dbReference>
<dbReference type="SUPFAM" id="SSF53187">
    <property type="entry name" value="Zn-dependent exopeptidases"/>
    <property type="match status" value="1"/>
</dbReference>
<proteinExistence type="predicted"/>
<dbReference type="InterPro" id="IPR007484">
    <property type="entry name" value="Peptidase_M28"/>
</dbReference>
<comment type="caution">
    <text evidence="2">The sequence shown here is derived from an EMBL/GenBank/DDBJ whole genome shotgun (WGS) entry which is preliminary data.</text>
</comment>
<gene>
    <name evidence="2" type="ORF">ACFQ2Z_04180</name>
</gene>
<dbReference type="SUPFAM" id="SSF52025">
    <property type="entry name" value="PA domain"/>
    <property type="match status" value="1"/>
</dbReference>
<organism evidence="2 3">
    <name type="scientific">Paenibacillus timonensis</name>
    <dbReference type="NCBI Taxonomy" id="225915"/>
    <lineage>
        <taxon>Bacteria</taxon>
        <taxon>Bacillati</taxon>
        <taxon>Bacillota</taxon>
        <taxon>Bacilli</taxon>
        <taxon>Bacillales</taxon>
        <taxon>Paenibacillaceae</taxon>
        <taxon>Paenibacillus</taxon>
    </lineage>
</organism>
<reference evidence="3" key="1">
    <citation type="journal article" date="2019" name="Int. J. Syst. Evol. Microbiol.">
        <title>The Global Catalogue of Microorganisms (GCM) 10K type strain sequencing project: providing services to taxonomists for standard genome sequencing and annotation.</title>
        <authorList>
            <consortium name="The Broad Institute Genomics Platform"/>
            <consortium name="The Broad Institute Genome Sequencing Center for Infectious Disease"/>
            <person name="Wu L."/>
            <person name="Ma J."/>
        </authorList>
    </citation>
    <scope>NUCLEOTIDE SEQUENCE [LARGE SCALE GENOMIC DNA]</scope>
    <source>
        <strain evidence="3">CCUG 48216</strain>
    </source>
</reference>
<dbReference type="InterPro" id="IPR046450">
    <property type="entry name" value="PA_dom_sf"/>
</dbReference>
<feature type="domain" description="Peptidase M28" evidence="1">
    <location>
        <begin position="164"/>
        <end position="350"/>
    </location>
</feature>
<dbReference type="EMBL" id="JBHTKZ010000004">
    <property type="protein sequence ID" value="MFD1180546.1"/>
    <property type="molecule type" value="Genomic_DNA"/>
</dbReference>
<keyword evidence="3" id="KW-1185">Reference proteome</keyword>
<accession>A0ABW3S6W7</accession>
<evidence type="ECO:0000259" key="1">
    <source>
        <dbReference type="Pfam" id="PF04389"/>
    </source>
</evidence>
<dbReference type="Gene3D" id="3.40.630.10">
    <property type="entry name" value="Zn peptidases"/>
    <property type="match status" value="1"/>
</dbReference>
<dbReference type="Gene3D" id="3.50.30.30">
    <property type="match status" value="1"/>
</dbReference>
<sequence>MDHLLSYQTNLATYIDQPSMSLDGKPLTILQDFKPHGSSGSGTIKGESILYAGMGYPEDIASLNLKNQIVLMDANTKPDKAMGVADRMILMKNKGAKAVLLLPTRFYPIYSYERPLNGAETGIVSVYIREKLLDTANLKVGDSLAKRIEIHVKIDRKSSVEAQNVVGFVPGKDPHRTVIVSATLDGLGYIPNTAAFQSASMNGSGVAAVLSLARYYQEHQPETNVLFALFGSETTNRDGVTSFLKQYSSLSKAKIIGAYNLFDLGGIEQFPKLYGTATDGSPIAESMKTSQDVAYTDHGVKELYNFTNGVFESKGIPNAFIRGSESIDALKDTIQAINLSALQKHIKTIQGLVDQLMKDPGYALYVSPSSVTPDERGMVYVPEVNHNMSFFSTEYFDVYYEADRWKNPEGLAKKIDKVYEQISWWNYFPQDHERIKVYYTNSYEDNWATAHRTPEPQNKTSGGLQSPDNHSISVVYVPNVPEDLVNSLGTIYHELNHNLVTYKLKELGYGNGYKTEVQEIQGHANNYESQEMGYRALRSSLAGLLQKPLSSISWDRYVTDLEPGKELDTTYNQSASLIFYIYSKYDPEKGREFAYRMYTEDNQPLKTIVKETLGVDFDDFITGWYDWFQEKEVTPLPYKKGAYSPPARSAAGDHSGGTASNSPFQAIAGNIAQGNITSQGLKISSVTVAQKGTDAIFSIAYTSQREFSFLLFDPPNGNQISVRDKVKPGTNKLQVKVPVSKLRSVENLTMNLFDNSSNNFMSIDMNELWKILK</sequence>
<name>A0ABW3S6W7_9BACL</name>
<protein>
    <submittedName>
        <fullName evidence="2">M28 family peptidase</fullName>
    </submittedName>
</protein>
<dbReference type="Pfam" id="PF04389">
    <property type="entry name" value="Peptidase_M28"/>
    <property type="match status" value="1"/>
</dbReference>